<sequence length="99" mass="11275">MGQIVALKQSVESLTDRVLRKTEEYPKVGVDLWICNNGTAHVIPAIPKLRFHKKPPTTGCEFIGHYQHPCSWHNVIDDIEWVLHKPRSSHAYSPRCTGC</sequence>
<evidence type="ECO:0000313" key="2">
    <source>
        <dbReference type="Proteomes" id="UP000315403"/>
    </source>
</evidence>
<reference evidence="1 2" key="1">
    <citation type="submission" date="2019-03" db="EMBL/GenBank/DDBJ databases">
        <title>New insights into Acidothiobacillus thiooxidans sulfur metabolism through coupled gene expression, solution geochemistry, microscopy and spectroscopy analyses.</title>
        <authorList>
            <person name="Camacho D."/>
            <person name="Frazao R."/>
            <person name="Fouillen A."/>
            <person name="Nanci A."/>
            <person name="Lang B.F."/>
            <person name="Apte S.C."/>
            <person name="Baron C."/>
            <person name="Warren L.A."/>
        </authorList>
    </citation>
    <scope>NUCLEOTIDE SEQUENCE [LARGE SCALE GENOMIC DNA]</scope>
    <source>
        <strain evidence="1 2">ATCC 19377</strain>
    </source>
</reference>
<protein>
    <submittedName>
        <fullName evidence="1">Uncharacterized protein</fullName>
    </submittedName>
</protein>
<accession>A0A543Q608</accession>
<organism evidence="1 2">
    <name type="scientific">Acidithiobacillus thiooxidans ATCC 19377</name>
    <dbReference type="NCBI Taxonomy" id="637390"/>
    <lineage>
        <taxon>Bacteria</taxon>
        <taxon>Pseudomonadati</taxon>
        <taxon>Pseudomonadota</taxon>
        <taxon>Acidithiobacillia</taxon>
        <taxon>Acidithiobacillales</taxon>
        <taxon>Acidithiobacillaceae</taxon>
        <taxon>Acidithiobacillus</taxon>
    </lineage>
</organism>
<gene>
    <name evidence="1" type="ORF">DLNHIDIE_01642</name>
</gene>
<comment type="caution">
    <text evidence="1">The sequence shown here is derived from an EMBL/GenBank/DDBJ whole genome shotgun (WGS) entry which is preliminary data.</text>
</comment>
<dbReference type="EMBL" id="SZUV01000001">
    <property type="protein sequence ID" value="TQN51763.1"/>
    <property type="molecule type" value="Genomic_DNA"/>
</dbReference>
<proteinExistence type="predicted"/>
<name>A0A543Q608_ACITH</name>
<dbReference type="Proteomes" id="UP000315403">
    <property type="component" value="Unassembled WGS sequence"/>
</dbReference>
<dbReference type="AlphaFoldDB" id="A0A543Q608"/>
<evidence type="ECO:0000313" key="1">
    <source>
        <dbReference type="EMBL" id="TQN51763.1"/>
    </source>
</evidence>